<organism evidence="1">
    <name type="scientific">hydrothermal vent metagenome</name>
    <dbReference type="NCBI Taxonomy" id="652676"/>
    <lineage>
        <taxon>unclassified sequences</taxon>
        <taxon>metagenomes</taxon>
        <taxon>ecological metagenomes</taxon>
    </lineage>
</organism>
<evidence type="ECO:0008006" key="2">
    <source>
        <dbReference type="Google" id="ProtNLM"/>
    </source>
</evidence>
<sequence>MIIVITNRKLPQIPDGQSVLTDVSALGDVLGDRQGDEDVIYCGLLTDDNKIDFQAKGSESPLFENIAQTELDKPWVFFVHGFNQDPQSNIDKAKDLSKYHGVNVIAFAWPSHPLDESMDWDDARNTVIKGLFRGLPGSAILTNLLIEKVTSFLKDKWNNYPPAIANAENSKNDLLAALMLIKDNLKTKKPPVLLVHSMGNYLLENALHDVDTLPIKFSNVVMHQADATSPGYTWVKKVNACLGSSAKFYITINVPDYVLGASTARRAILGEEKTERIGQICFDFVEGDIHYLDFTDGIWVDNEHEFFRLPKDKTNDYVFECLDNILKAKADQLPTENSKSSAGFTKMPTTVSLYRLEDLIHPADEDERLEDIVPIKSLDEFNRKLQGDKDNGLNGDEFYE</sequence>
<dbReference type="InterPro" id="IPR010297">
    <property type="entry name" value="DUF900_hydrolase"/>
</dbReference>
<evidence type="ECO:0000313" key="1">
    <source>
        <dbReference type="EMBL" id="VAW61903.1"/>
    </source>
</evidence>
<dbReference type="InterPro" id="IPR029058">
    <property type="entry name" value="AB_hydrolase_fold"/>
</dbReference>
<reference evidence="1" key="1">
    <citation type="submission" date="2018-06" db="EMBL/GenBank/DDBJ databases">
        <authorList>
            <person name="Zhirakovskaya E."/>
        </authorList>
    </citation>
    <scope>NUCLEOTIDE SEQUENCE</scope>
</reference>
<proteinExistence type="predicted"/>
<dbReference type="SUPFAM" id="SSF53474">
    <property type="entry name" value="alpha/beta-Hydrolases"/>
    <property type="match status" value="1"/>
</dbReference>
<dbReference type="AlphaFoldDB" id="A0A3B0XC06"/>
<gene>
    <name evidence="1" type="ORF">MNBD_GAMMA08-2265</name>
</gene>
<name>A0A3B0XC06_9ZZZZ</name>
<dbReference type="EMBL" id="UOFH01000199">
    <property type="protein sequence ID" value="VAW61903.1"/>
    <property type="molecule type" value="Genomic_DNA"/>
</dbReference>
<protein>
    <recommendedName>
        <fullName evidence="2">Alpha/beta hydrolase</fullName>
    </recommendedName>
</protein>
<accession>A0A3B0XC06</accession>
<dbReference type="Pfam" id="PF05990">
    <property type="entry name" value="DUF900"/>
    <property type="match status" value="1"/>
</dbReference>